<dbReference type="EMBL" id="JADCNM010000006">
    <property type="protein sequence ID" value="KAG0478240.1"/>
    <property type="molecule type" value="Genomic_DNA"/>
</dbReference>
<protein>
    <submittedName>
        <fullName evidence="1">Uncharacterized protein</fullName>
    </submittedName>
</protein>
<evidence type="ECO:0000313" key="1">
    <source>
        <dbReference type="EMBL" id="KAG0478240.1"/>
    </source>
</evidence>
<accession>A0A835UZJ8</accession>
<proteinExistence type="predicted"/>
<dbReference type="Proteomes" id="UP000639772">
    <property type="component" value="Chromosome 6"/>
</dbReference>
<reference evidence="1 2" key="1">
    <citation type="journal article" date="2020" name="Nat. Food">
        <title>A phased Vanilla planifolia genome enables genetic improvement of flavour and production.</title>
        <authorList>
            <person name="Hasing T."/>
            <person name="Tang H."/>
            <person name="Brym M."/>
            <person name="Khazi F."/>
            <person name="Huang T."/>
            <person name="Chambers A.H."/>
        </authorList>
    </citation>
    <scope>NUCLEOTIDE SEQUENCE [LARGE SCALE GENOMIC DNA]</scope>
    <source>
        <tissue evidence="1">Leaf</tissue>
    </source>
</reference>
<dbReference type="AlphaFoldDB" id="A0A835UZJ8"/>
<gene>
    <name evidence="1" type="ORF">HPP92_012959</name>
</gene>
<comment type="caution">
    <text evidence="1">The sequence shown here is derived from an EMBL/GenBank/DDBJ whole genome shotgun (WGS) entry which is preliminary data.</text>
</comment>
<feature type="non-terminal residue" evidence="1">
    <location>
        <position position="55"/>
    </location>
</feature>
<feature type="non-terminal residue" evidence="1">
    <location>
        <position position="1"/>
    </location>
</feature>
<evidence type="ECO:0000313" key="2">
    <source>
        <dbReference type="Proteomes" id="UP000639772"/>
    </source>
</evidence>
<organism evidence="1 2">
    <name type="scientific">Vanilla planifolia</name>
    <name type="common">Vanilla</name>
    <dbReference type="NCBI Taxonomy" id="51239"/>
    <lineage>
        <taxon>Eukaryota</taxon>
        <taxon>Viridiplantae</taxon>
        <taxon>Streptophyta</taxon>
        <taxon>Embryophyta</taxon>
        <taxon>Tracheophyta</taxon>
        <taxon>Spermatophyta</taxon>
        <taxon>Magnoliopsida</taxon>
        <taxon>Liliopsida</taxon>
        <taxon>Asparagales</taxon>
        <taxon>Orchidaceae</taxon>
        <taxon>Vanilloideae</taxon>
        <taxon>Vanilleae</taxon>
        <taxon>Vanilla</taxon>
    </lineage>
</organism>
<sequence>IRTIYNGQEWKAERSSPRRSIEEIRVECSKVPIDTRRGLPSSVDTCEEIRVECSK</sequence>
<name>A0A835UZJ8_VANPL</name>